<evidence type="ECO:0000313" key="3">
    <source>
        <dbReference type="Proteomes" id="UP001156664"/>
    </source>
</evidence>
<dbReference type="Pfam" id="PF06082">
    <property type="entry name" value="YjbH"/>
    <property type="match status" value="1"/>
</dbReference>
<accession>A0ABQ5YR10</accession>
<dbReference type="EMBL" id="BSOJ01000024">
    <property type="protein sequence ID" value="GLR27024.1"/>
    <property type="molecule type" value="Genomic_DNA"/>
</dbReference>
<evidence type="ECO:0000256" key="1">
    <source>
        <dbReference type="SAM" id="SignalP"/>
    </source>
</evidence>
<feature type="signal peptide" evidence="1">
    <location>
        <begin position="1"/>
        <end position="16"/>
    </location>
</feature>
<keyword evidence="3" id="KW-1185">Reference proteome</keyword>
<name>A0ABQ5YR10_9BURK</name>
<keyword evidence="1" id="KW-0732">Signal</keyword>
<organism evidence="2 3">
    <name type="scientific">Limnobacter litoralis</name>
    <dbReference type="NCBI Taxonomy" id="481366"/>
    <lineage>
        <taxon>Bacteria</taxon>
        <taxon>Pseudomonadati</taxon>
        <taxon>Pseudomonadota</taxon>
        <taxon>Betaproteobacteria</taxon>
        <taxon>Burkholderiales</taxon>
        <taxon>Burkholderiaceae</taxon>
        <taxon>Limnobacter</taxon>
    </lineage>
</organism>
<dbReference type="InterPro" id="IPR010344">
    <property type="entry name" value="YbjH"/>
</dbReference>
<dbReference type="Proteomes" id="UP001156664">
    <property type="component" value="Unassembled WGS sequence"/>
</dbReference>
<sequence>MAVGLLCNAAYSPAHADASTSPAVAAASPVQPTVAVGSPNAGQRLSAFLRGARWLPTVLDEQGFYLPGLVFKRQALLQDQQLQQRQLLTSLYTQAESNPKGTAGESAYLTALVKALAPTGRLPLLSADADYLLAHPELDPTLQPGDAGTVPKRPNTVVVVGSGGICEVPYFAGVSEQTYATACFHGQTDYAFGKSIDTLWLVQPTGQVLKKNVGNWNAENAEIPMPGAWIVAPWRNSGYPAQTWQNLANYLATQGVATIPVEAAQAKPVVYATQKEFAERAATVPLRTLPISANDFGFVGLIQTPTARMREAGNFTFTASRVAPYTRYSFILQPFDWMEAGFRYTRITNRLYGPQSFSGNQTYLDKEIDLKFKLYDETPYLPQLAVGLQDIGGTGLFSGEYVVGNKRFGNFDTSLGLGWGYLGARGDHGNPFSLLGSKFNVRTNAATAQGGTLSTKDFFHGRTALFGGVQWHTPWERWTVKAEMDGNNYANEPLANPQVQNSAINYGVVYKVNSNVDFGVNVERGNTMGFVLSIHNNLSKFNTSKVADPKPVSPFATPHEGPVEWPKTLQGVKEQTNWDVTQVETRGSEVRLTVRNGAAAYYADSLDRASAVLNRDLPPNVGWFSFDYNQNGVNTGEHVVDRRQWVARHTDYTLNGFTRADNRSDLAATEGYDFPYNTVYEKMPERATSKFSIGYKQIFGGADGYLYQFNLANDSRLNLNQSTWLDFSLAYRLLGNFDTFTQGSNSVLPHVRTDIQKYAKGSSFNIPNLQLTHLGKLSSNVFYSVYGGLFEEMFAGVGGEVLYRPFNSRFALGVDANSVRQRGYNEDFSLLPYHVNTGHVTAYYDTGISDVLAKVSVGQYLAGDKGVTVDLSRVFNNGVKMGAFATKTNVSAAQFGEGSFDKGIYVQIPFSAFFVESIPGNAQFLWRPLTRDGGAKLNRTIQLFDQTKVRDPRAIEYRGGSGE</sequence>
<comment type="caution">
    <text evidence="2">The sequence shown here is derived from an EMBL/GenBank/DDBJ whole genome shotgun (WGS) entry which is preliminary data.</text>
</comment>
<protein>
    <submittedName>
        <fullName evidence="2">Lipoprotein</fullName>
    </submittedName>
</protein>
<keyword evidence="2" id="KW-0449">Lipoprotein</keyword>
<reference evidence="3" key="1">
    <citation type="journal article" date="2019" name="Int. J. Syst. Evol. Microbiol.">
        <title>The Global Catalogue of Microorganisms (GCM) 10K type strain sequencing project: providing services to taxonomists for standard genome sequencing and annotation.</title>
        <authorList>
            <consortium name="The Broad Institute Genomics Platform"/>
            <consortium name="The Broad Institute Genome Sequencing Center for Infectious Disease"/>
            <person name="Wu L."/>
            <person name="Ma J."/>
        </authorList>
    </citation>
    <scope>NUCLEOTIDE SEQUENCE [LARGE SCALE GENOMIC DNA]</scope>
    <source>
        <strain evidence="3">NBRC 105857</strain>
    </source>
</reference>
<dbReference type="Gene3D" id="3.10.560.10">
    <property type="entry name" value="Outer membrane lipoprotein wza domain like"/>
    <property type="match status" value="1"/>
</dbReference>
<proteinExistence type="predicted"/>
<feature type="chain" id="PRO_5045672283" evidence="1">
    <location>
        <begin position="17"/>
        <end position="963"/>
    </location>
</feature>
<evidence type="ECO:0000313" key="2">
    <source>
        <dbReference type="EMBL" id="GLR27024.1"/>
    </source>
</evidence>
<gene>
    <name evidence="2" type="ORF">GCM10007875_21150</name>
</gene>